<protein>
    <submittedName>
        <fullName evidence="1">Uncharacterized protein</fullName>
    </submittedName>
</protein>
<keyword evidence="2" id="KW-1185">Reference proteome</keyword>
<reference evidence="2" key="1">
    <citation type="journal article" date="2022" name="ISME J.">
        <title>Genetic and phylogenetic analysis of dissimilatory iodate-reducing bacteria identifies potential niches across the world's oceans.</title>
        <authorList>
            <person name="Reyes-Umana V."/>
            <person name="Henning Z."/>
            <person name="Lee K."/>
            <person name="Barnum T.P."/>
            <person name="Coates J.D."/>
        </authorList>
    </citation>
    <scope>NUCLEOTIDE SEQUENCE [LARGE SCALE GENOMIC DNA]</scope>
    <source>
        <strain evidence="2">IR12</strain>
    </source>
</reference>
<organism evidence="1 2">
    <name type="scientific">Denitromonas iodatirespirans</name>
    <dbReference type="NCBI Taxonomy" id="2795389"/>
    <lineage>
        <taxon>Bacteria</taxon>
        <taxon>Pseudomonadati</taxon>
        <taxon>Pseudomonadota</taxon>
        <taxon>Betaproteobacteria</taxon>
        <taxon>Rhodocyclales</taxon>
        <taxon>Zoogloeaceae</taxon>
        <taxon>Denitromonas</taxon>
    </lineage>
</organism>
<dbReference type="EMBL" id="JAEKFT010000010">
    <property type="protein sequence ID" value="MBT0961691.1"/>
    <property type="molecule type" value="Genomic_DNA"/>
</dbReference>
<evidence type="ECO:0000313" key="2">
    <source>
        <dbReference type="Proteomes" id="UP000694660"/>
    </source>
</evidence>
<gene>
    <name evidence="1" type="ORF">I8J34_10960</name>
</gene>
<dbReference type="Proteomes" id="UP000694660">
    <property type="component" value="Unassembled WGS sequence"/>
</dbReference>
<proteinExistence type="predicted"/>
<dbReference type="RefSeq" id="WP_214361447.1">
    <property type="nucleotide sequence ID" value="NZ_JAEKFT010000010.1"/>
</dbReference>
<dbReference type="AlphaFoldDB" id="A0A944HD27"/>
<dbReference type="Pfam" id="PF06892">
    <property type="entry name" value="Phage_CP76"/>
    <property type="match status" value="1"/>
</dbReference>
<comment type="caution">
    <text evidence="1">The sequence shown here is derived from an EMBL/GenBank/DDBJ whole genome shotgun (WGS) entry which is preliminary data.</text>
</comment>
<name>A0A944HD27_DENI1</name>
<dbReference type="GO" id="GO:0003677">
    <property type="term" value="F:DNA binding"/>
    <property type="evidence" value="ECO:0007669"/>
    <property type="project" value="InterPro"/>
</dbReference>
<sequence length="157" mass="17184">MNIADAVYHTVHDYPGGCESLAPRLKTVEGKPMSAGVLRNKANPNSHTNVMGLAEADQIIAVTGDHRILDALEANHGRVGVRVDSDTPASDMAVLELVTHVWCANGDVGKEVERTLADGRVERHEIKRVRAAIYRTQQALNAMLMRLEDMAEPEGHR</sequence>
<dbReference type="InterPro" id="IPR009679">
    <property type="entry name" value="Phage_186_CII-like"/>
</dbReference>
<accession>A0A944HD27</accession>
<evidence type="ECO:0000313" key="1">
    <source>
        <dbReference type="EMBL" id="MBT0961691.1"/>
    </source>
</evidence>